<evidence type="ECO:0000256" key="4">
    <source>
        <dbReference type="ARBA" id="ARBA00022989"/>
    </source>
</evidence>
<feature type="region of interest" description="Disordered" evidence="7">
    <location>
        <begin position="755"/>
        <end position="795"/>
    </location>
</feature>
<gene>
    <name evidence="10" type="ORF">NP075_04920</name>
</gene>
<feature type="transmembrane region" description="Helical" evidence="8">
    <location>
        <begin position="379"/>
        <end position="401"/>
    </location>
</feature>
<keyword evidence="3 8" id="KW-0812">Transmembrane</keyword>
<comment type="subcellular location">
    <subcellularLocation>
        <location evidence="1">Cell membrane</location>
        <topology evidence="1">Multi-pass membrane protein</topology>
    </subcellularLocation>
</comment>
<feature type="transmembrane region" description="Helical" evidence="8">
    <location>
        <begin position="938"/>
        <end position="965"/>
    </location>
</feature>
<evidence type="ECO:0000256" key="6">
    <source>
        <dbReference type="ARBA" id="ARBA00038076"/>
    </source>
</evidence>
<evidence type="ECO:0000313" key="11">
    <source>
        <dbReference type="Proteomes" id="UP001317322"/>
    </source>
</evidence>
<comment type="similarity">
    <text evidence="6">Belongs to the ABC-4 integral membrane protein family.</text>
</comment>
<keyword evidence="2" id="KW-1003">Cell membrane</keyword>
<reference evidence="10 11" key="1">
    <citation type="submission" date="2022-07" db="EMBL/GenBank/DDBJ databases">
        <title>Novel species in genus cellulomonas.</title>
        <authorList>
            <person name="Ye L."/>
        </authorList>
    </citation>
    <scope>NUCLEOTIDE SEQUENCE [LARGE SCALE GENOMIC DNA]</scope>
    <source>
        <strain evidence="11">zg-Y908</strain>
    </source>
</reference>
<dbReference type="Proteomes" id="UP001317322">
    <property type="component" value="Chromosome"/>
</dbReference>
<keyword evidence="11" id="KW-1185">Reference proteome</keyword>
<keyword evidence="4 8" id="KW-1133">Transmembrane helix</keyword>
<dbReference type="InterPro" id="IPR003838">
    <property type="entry name" value="ABC3_permease_C"/>
</dbReference>
<evidence type="ECO:0000256" key="8">
    <source>
        <dbReference type="SAM" id="Phobius"/>
    </source>
</evidence>
<dbReference type="RefSeq" id="WP_227564190.1">
    <property type="nucleotide sequence ID" value="NZ_CP101989.1"/>
</dbReference>
<evidence type="ECO:0000256" key="1">
    <source>
        <dbReference type="ARBA" id="ARBA00004651"/>
    </source>
</evidence>
<evidence type="ECO:0000259" key="9">
    <source>
        <dbReference type="Pfam" id="PF02687"/>
    </source>
</evidence>
<accession>A0ABY5K6K0</accession>
<dbReference type="EMBL" id="CP101989">
    <property type="protein sequence ID" value="UUI66072.1"/>
    <property type="molecule type" value="Genomic_DNA"/>
</dbReference>
<keyword evidence="5 8" id="KW-0472">Membrane</keyword>
<evidence type="ECO:0000256" key="2">
    <source>
        <dbReference type="ARBA" id="ARBA00022475"/>
    </source>
</evidence>
<feature type="transmembrane region" description="Helical" evidence="8">
    <location>
        <begin position="455"/>
        <end position="474"/>
    </location>
</feature>
<dbReference type="InterPro" id="IPR050250">
    <property type="entry name" value="Macrolide_Exporter_MacB"/>
</dbReference>
<feature type="transmembrane region" description="Helical" evidence="8">
    <location>
        <begin position="986"/>
        <end position="1013"/>
    </location>
</feature>
<dbReference type="PANTHER" id="PTHR30572:SF4">
    <property type="entry name" value="ABC TRANSPORTER PERMEASE YTRF"/>
    <property type="match status" value="1"/>
</dbReference>
<dbReference type="Pfam" id="PF02687">
    <property type="entry name" value="FtsX"/>
    <property type="match status" value="1"/>
</dbReference>
<evidence type="ECO:0000256" key="3">
    <source>
        <dbReference type="ARBA" id="ARBA00022692"/>
    </source>
</evidence>
<feature type="domain" description="ABC3 transporter permease C-terminal" evidence="9">
    <location>
        <begin position="946"/>
        <end position="1065"/>
    </location>
</feature>
<feature type="transmembrane region" description="Helical" evidence="8">
    <location>
        <begin position="285"/>
        <end position="308"/>
    </location>
</feature>
<feature type="compositionally biased region" description="Basic and acidic residues" evidence="7">
    <location>
        <begin position="776"/>
        <end position="785"/>
    </location>
</feature>
<feature type="transmembrane region" description="Helical" evidence="8">
    <location>
        <begin position="1045"/>
        <end position="1066"/>
    </location>
</feature>
<name>A0ABY5K6K0_9CELL</name>
<feature type="transmembrane region" description="Helical" evidence="8">
    <location>
        <begin position="413"/>
        <end position="435"/>
    </location>
</feature>
<evidence type="ECO:0000256" key="5">
    <source>
        <dbReference type="ARBA" id="ARBA00023136"/>
    </source>
</evidence>
<protein>
    <recommendedName>
        <fullName evidence="9">ABC3 transporter permease C-terminal domain-containing protein</fullName>
    </recommendedName>
</protein>
<sequence>MVLVVALVAVTATTLVGVLAGLLHVTEHHAVGQTLSRLAPEQVRLESVLWVRGDDVAPVLEDAREGIAQITGDVPTTDDTWLVGTVHALPSVPGRQPELTYLTAMSRPPARLLTGRWPHGAADADGRVEVSVPAVAAELKGWVVGTTIDVRPWQAQDHRTWVVVGTYEPEGPSGAWSRDRLREAGMTSTYNVPGGVGMLTTTAWGPLVADAAALHAPDQVDTAYLITQPRLADASRAAATQMRAAVRDGDETLAAALGQVRGRLMTDVGATIDATWRELVVTRTGVVTVGLLLATLTTTVMLLTARLLAERRAVEDELLAARGASAGQLRSLVVLEALGLAALTWVVALPAAGLALGVASRSGALADAGYDVGSVVPGGAPLACGVMAAVLAATLCAPAWHTAGSSAGTAHGGLLRVGADIGLLVLGLLAMWQLVVYGSPLAGGTGGPRLDPVLVAGPALVTLAAATVALRAVAPVARGAEGLAGRARSLVLPLAAWQVARRPSVSTGTVLVVVVAVAAGTFATAFSATWRTSQREQVDLAVGTDLRLDDVSAPSLTVSDALARATVGHPDAHGQPVTDRAVSVGAADNTAGVSARLVALDATRPQDLRGHTDVPWSAVLDGLAEGRPATASGTAAPLGTAVPAGTQWLLVDGVVGTDPAAEGTALVGVTVEDERGLLTQLTPSSALLGDELRAAYEIPPAGPVRIVAVDTLVALDTPAHAGPTGAGTQARLPVRVSLTAVRAVARSEQARTAAAAMTAASSPVPLDDDGWSASLRQDEDRKDAEVGGTTSPTPALLDVTSTMGLGGSQLASARLVARAWPAPGPVPVAADSSLLERIHAGSGNLTLTVDGVAVPAKVTRYVDTVPGVPRGIGLVADGTTLARAVLEAGGPPDLTDSWWVAAPAATVAAVADGLGGLDAVVTTRAGQQRDALTGPISVALPAALSVVGVSAALLVLVGTGAVAAGSLRARRLELARLQALGASRPGLVGGLLAETTLLVAVGALIGLLTGYGLSAVVAPLLTMSPDGRTPAPVPWLVWGWPGQSLWTATVAVGACAVVAAVAVLGVRRTSGAALRMGDDR</sequence>
<proteinExistence type="inferred from homology"/>
<feature type="transmembrane region" description="Helical" evidence="8">
    <location>
        <begin position="510"/>
        <end position="530"/>
    </location>
</feature>
<evidence type="ECO:0000313" key="10">
    <source>
        <dbReference type="EMBL" id="UUI66072.1"/>
    </source>
</evidence>
<organism evidence="10 11">
    <name type="scientific">Cellulomonas wangsupingiae</name>
    <dbReference type="NCBI Taxonomy" id="2968085"/>
    <lineage>
        <taxon>Bacteria</taxon>
        <taxon>Bacillati</taxon>
        <taxon>Actinomycetota</taxon>
        <taxon>Actinomycetes</taxon>
        <taxon>Micrococcales</taxon>
        <taxon>Cellulomonadaceae</taxon>
        <taxon>Cellulomonas</taxon>
    </lineage>
</organism>
<dbReference type="PANTHER" id="PTHR30572">
    <property type="entry name" value="MEMBRANE COMPONENT OF TRANSPORTER-RELATED"/>
    <property type="match status" value="1"/>
</dbReference>
<evidence type="ECO:0000256" key="7">
    <source>
        <dbReference type="SAM" id="MobiDB-lite"/>
    </source>
</evidence>
<feature type="transmembrane region" description="Helical" evidence="8">
    <location>
        <begin position="329"/>
        <end position="359"/>
    </location>
</feature>